<sequence>MLRFVRLIAAAAFALLAGAPPAASAAPSADAAYARLAASYFAESFRASPANATQTGVHDYDALLDAADAAAFAAQLARDHRYLDRLAALDPNAMSPRGALDRAMLENALRDDLLLNGSMQVWKRQPDGYVQTASSAVFSLIARRFAPADVRLRDAAAREEQIPRLYSQARENLTGVDADTALIGYDDAIGSLDLLQHTVPQAFAGAGDRAAWARLRRSTSIAVAATKEFAAYLKRRFVAHPSGTYAIGAANYRARLKYEEGIDIPLDRYLAIGERALAQTHAQMVATAKQIDPHASTQAVLARLYRVHPRPERLLAAAQADLVKLRAFIVARRIIDLPPDASIRVTETPAFLRATTVASMDPPGPLERTASQAYYNVTPPDPRDSPSVQEQYLGAFNDYERPIVSAHEVYPGHYTNFTIDKHLPLTLTEKLLGASSFAEGWAHYGEQMIVDEGWGNGDPRVRLMQLREAIWRNARFVAGVKMHTQGMTVRQAIRLFETQAFLDPASARGEARRGTQDPTYGYYTLGKMEILKLRADYKKKMGRAFTLARFHHELLQYGDPPIPLLRPLLLGAADDGSAL</sequence>
<gene>
    <name evidence="2" type="ORF">WPS_10190</name>
</gene>
<dbReference type="AlphaFoldDB" id="A0AAN2C991"/>
<dbReference type="EMBL" id="AP025523">
    <property type="protein sequence ID" value="BDE05743.1"/>
    <property type="molecule type" value="Genomic_DNA"/>
</dbReference>
<keyword evidence="1" id="KW-0732">Signal</keyword>
<evidence type="ECO:0008006" key="4">
    <source>
        <dbReference type="Google" id="ProtNLM"/>
    </source>
</evidence>
<name>A0AAN2C991_UNVUL</name>
<organism evidence="2 3">
    <name type="scientific">Vulcanimicrobium alpinum</name>
    <dbReference type="NCBI Taxonomy" id="3016050"/>
    <lineage>
        <taxon>Bacteria</taxon>
        <taxon>Bacillati</taxon>
        <taxon>Vulcanimicrobiota</taxon>
        <taxon>Vulcanimicrobiia</taxon>
        <taxon>Vulcanimicrobiales</taxon>
        <taxon>Vulcanimicrobiaceae</taxon>
        <taxon>Vulcanimicrobium</taxon>
    </lineage>
</organism>
<accession>A0AAN2C991</accession>
<reference evidence="2 3" key="1">
    <citation type="journal article" date="2022" name="ISME Commun">
        <title>Vulcanimicrobium alpinus gen. nov. sp. nov., the first cultivated representative of the candidate phylum 'Eremiobacterota', is a metabolically versatile aerobic anoxygenic phototroph.</title>
        <authorList>
            <person name="Yabe S."/>
            <person name="Muto K."/>
            <person name="Abe K."/>
            <person name="Yokota A."/>
            <person name="Staudigel H."/>
            <person name="Tebo B.M."/>
        </authorList>
    </citation>
    <scope>NUCLEOTIDE SEQUENCE [LARGE SCALE GENOMIC DNA]</scope>
    <source>
        <strain evidence="2 3">WC8-2</strain>
    </source>
</reference>
<dbReference type="RefSeq" id="WP_317996766.1">
    <property type="nucleotide sequence ID" value="NZ_AP025523.1"/>
</dbReference>
<dbReference type="InterPro" id="IPR010281">
    <property type="entry name" value="DUF885"/>
</dbReference>
<evidence type="ECO:0000313" key="3">
    <source>
        <dbReference type="Proteomes" id="UP001317532"/>
    </source>
</evidence>
<protein>
    <recommendedName>
        <fullName evidence="4">DUF885 domain-containing protein</fullName>
    </recommendedName>
</protein>
<dbReference type="PANTHER" id="PTHR33361">
    <property type="entry name" value="GLR0591 PROTEIN"/>
    <property type="match status" value="1"/>
</dbReference>
<evidence type="ECO:0000256" key="1">
    <source>
        <dbReference type="SAM" id="SignalP"/>
    </source>
</evidence>
<feature type="signal peptide" evidence="1">
    <location>
        <begin position="1"/>
        <end position="25"/>
    </location>
</feature>
<evidence type="ECO:0000313" key="2">
    <source>
        <dbReference type="EMBL" id="BDE05743.1"/>
    </source>
</evidence>
<feature type="chain" id="PRO_5043004147" description="DUF885 domain-containing protein" evidence="1">
    <location>
        <begin position="26"/>
        <end position="579"/>
    </location>
</feature>
<keyword evidence="3" id="KW-1185">Reference proteome</keyword>
<dbReference type="Proteomes" id="UP001317532">
    <property type="component" value="Chromosome"/>
</dbReference>
<dbReference type="KEGG" id="vab:WPS_10190"/>
<dbReference type="Pfam" id="PF05960">
    <property type="entry name" value="DUF885"/>
    <property type="match status" value="1"/>
</dbReference>
<dbReference type="PANTHER" id="PTHR33361:SF15">
    <property type="entry name" value="DUF885 FAMILY LIPOPROTEIN"/>
    <property type="match status" value="1"/>
</dbReference>
<proteinExistence type="predicted"/>